<gene>
    <name evidence="1" type="ORF">EDEG_02653</name>
</gene>
<dbReference type="VEuPathDB" id="MicrosporidiaDB:EDEG_02653"/>
<dbReference type="Proteomes" id="UP000003163">
    <property type="component" value="Unassembled WGS sequence"/>
</dbReference>
<evidence type="ECO:0000313" key="2">
    <source>
        <dbReference type="Proteomes" id="UP000003163"/>
    </source>
</evidence>
<dbReference type="EMBL" id="AFBI03000050">
    <property type="protein sequence ID" value="EJW02958.1"/>
    <property type="molecule type" value="Genomic_DNA"/>
</dbReference>
<dbReference type="HOGENOM" id="CLU_1354592_0_0_1"/>
<proteinExistence type="predicted"/>
<evidence type="ECO:0000313" key="1">
    <source>
        <dbReference type="EMBL" id="EJW02958.1"/>
    </source>
</evidence>
<keyword evidence="2" id="KW-1185">Reference proteome</keyword>
<reference evidence="2" key="2">
    <citation type="submission" date="2015-07" db="EMBL/GenBank/DDBJ databases">
        <title>Contrasting host-pathogen interactions and genome evolution in two generalist and specialist microsporidian pathogens of mosquitoes.</title>
        <authorList>
            <consortium name="The Broad Institute Genomics Platform"/>
            <consortium name="The Broad Institute Genome Sequencing Center for Infectious Disease"/>
            <person name="Cuomo C.A."/>
            <person name="Sanscrainte N.D."/>
            <person name="Goldberg J.M."/>
            <person name="Heiman D."/>
            <person name="Young S."/>
            <person name="Zeng Q."/>
            <person name="Becnel J.J."/>
            <person name="Birren B.W."/>
        </authorList>
    </citation>
    <scope>NUCLEOTIDE SEQUENCE [LARGE SCALE GENOMIC DNA]</scope>
    <source>
        <strain evidence="2">USNM 41457</strain>
    </source>
</reference>
<protein>
    <submittedName>
        <fullName evidence="1">Uncharacterized protein</fullName>
    </submittedName>
</protein>
<dbReference type="AlphaFoldDB" id="J8ZTE7"/>
<organism evidence="1 2">
    <name type="scientific">Edhazardia aedis (strain USNM 41457)</name>
    <name type="common">Microsporidian parasite</name>
    <dbReference type="NCBI Taxonomy" id="1003232"/>
    <lineage>
        <taxon>Eukaryota</taxon>
        <taxon>Fungi</taxon>
        <taxon>Fungi incertae sedis</taxon>
        <taxon>Microsporidia</taxon>
        <taxon>Edhazardia</taxon>
    </lineage>
</organism>
<name>J8ZTE7_EDHAE</name>
<dbReference type="InParanoid" id="J8ZTE7"/>
<sequence>MQEFNNKNENKIAEMLKSKKHLFRSFYKYFDSKVLNKFNKELENLNVFFEQYIEFIPKIHLRLQNKTQSLLKKLEEIDSKFKDHKNKFIVNLADESINILDLIINKLKNFISKFYITFLFKKYEAEFHEENVDKNSSFAFASIDQQVPCDSSYAKSIEMVKHCQISLQSVLKNHKETLFLDFSAQAKTVGNFLNNMVNSRDK</sequence>
<reference evidence="1 2" key="1">
    <citation type="submission" date="2011-08" db="EMBL/GenBank/DDBJ databases">
        <authorList>
            <person name="Liu Z.J."/>
            <person name="Shi F.L."/>
            <person name="Lu J.Q."/>
            <person name="Li M."/>
            <person name="Wang Z.L."/>
        </authorList>
    </citation>
    <scope>NUCLEOTIDE SEQUENCE [LARGE SCALE GENOMIC DNA]</scope>
    <source>
        <strain evidence="1 2">USNM 41457</strain>
    </source>
</reference>
<accession>J8ZTE7</accession>
<comment type="caution">
    <text evidence="1">The sequence shown here is derived from an EMBL/GenBank/DDBJ whole genome shotgun (WGS) entry which is preliminary data.</text>
</comment>